<dbReference type="SUPFAM" id="SSF56235">
    <property type="entry name" value="N-terminal nucleophile aminohydrolases (Ntn hydrolases)"/>
    <property type="match status" value="1"/>
</dbReference>
<dbReference type="CDD" id="cd01991">
    <property type="entry name" value="Asn_synthase_B_C"/>
    <property type="match status" value="1"/>
</dbReference>
<comment type="catalytic activity">
    <reaction evidence="11">
        <text>L-aspartate + L-glutamine + ATP + H2O = L-asparagine + L-glutamate + AMP + diphosphate + H(+)</text>
        <dbReference type="Rhea" id="RHEA:12228"/>
        <dbReference type="ChEBI" id="CHEBI:15377"/>
        <dbReference type="ChEBI" id="CHEBI:15378"/>
        <dbReference type="ChEBI" id="CHEBI:29985"/>
        <dbReference type="ChEBI" id="CHEBI:29991"/>
        <dbReference type="ChEBI" id="CHEBI:30616"/>
        <dbReference type="ChEBI" id="CHEBI:33019"/>
        <dbReference type="ChEBI" id="CHEBI:58048"/>
        <dbReference type="ChEBI" id="CHEBI:58359"/>
        <dbReference type="ChEBI" id="CHEBI:456215"/>
        <dbReference type="EC" id="6.3.5.4"/>
    </reaction>
</comment>
<dbReference type="InterPro" id="IPR033738">
    <property type="entry name" value="AsnB_N"/>
</dbReference>
<gene>
    <name evidence="15" type="ORF">OKA104_LOCUS9667</name>
    <name evidence="14" type="ORF">VCS650_LOCUS1438</name>
</gene>
<feature type="compositionally biased region" description="Polar residues" evidence="12">
    <location>
        <begin position="1247"/>
        <end position="1256"/>
    </location>
</feature>
<dbReference type="Gene3D" id="3.40.50.620">
    <property type="entry name" value="HUPs"/>
    <property type="match status" value="1"/>
</dbReference>
<dbReference type="NCBIfam" id="TIGR01536">
    <property type="entry name" value="asn_synth_AEB"/>
    <property type="match status" value="1"/>
</dbReference>
<comment type="pathway">
    <text evidence="1">Amino-acid biosynthesis; L-asparagine biosynthesis; L-asparagine from L-aspartate (L-Gln route): step 1/1.</text>
</comment>
<feature type="compositionally biased region" description="Polar residues" evidence="12">
    <location>
        <begin position="1197"/>
        <end position="1220"/>
    </location>
</feature>
<evidence type="ECO:0000256" key="6">
    <source>
        <dbReference type="ARBA" id="ARBA00022741"/>
    </source>
</evidence>
<keyword evidence="7" id="KW-0067">ATP-binding</keyword>
<organism evidence="14 16">
    <name type="scientific">Adineta steineri</name>
    <dbReference type="NCBI Taxonomy" id="433720"/>
    <lineage>
        <taxon>Eukaryota</taxon>
        <taxon>Metazoa</taxon>
        <taxon>Spiralia</taxon>
        <taxon>Gnathifera</taxon>
        <taxon>Rotifera</taxon>
        <taxon>Eurotatoria</taxon>
        <taxon>Bdelloidea</taxon>
        <taxon>Adinetida</taxon>
        <taxon>Adinetidae</taxon>
        <taxon>Adineta</taxon>
    </lineage>
</organism>
<dbReference type="InterPro" id="IPR001962">
    <property type="entry name" value="Asn_synthase"/>
</dbReference>
<evidence type="ECO:0000313" key="15">
    <source>
        <dbReference type="EMBL" id="CAF3659235.1"/>
    </source>
</evidence>
<dbReference type="Gene3D" id="3.60.20.10">
    <property type="entry name" value="Glutamine Phosphoribosylpyrophosphate, subunit 1, domain 1"/>
    <property type="match status" value="1"/>
</dbReference>
<feature type="region of interest" description="Disordered" evidence="12">
    <location>
        <begin position="1013"/>
        <end position="1039"/>
    </location>
</feature>
<feature type="compositionally biased region" description="Polar residues" evidence="12">
    <location>
        <begin position="1101"/>
        <end position="1136"/>
    </location>
</feature>
<dbReference type="PANTHER" id="PTHR11772:SF23">
    <property type="entry name" value="ASPARAGINE SYNTHETASE [GLUTAMINE-HYDROLYZING]"/>
    <property type="match status" value="1"/>
</dbReference>
<evidence type="ECO:0000256" key="1">
    <source>
        <dbReference type="ARBA" id="ARBA00005187"/>
    </source>
</evidence>
<dbReference type="GO" id="GO:0005524">
    <property type="term" value="F:ATP binding"/>
    <property type="evidence" value="ECO:0007669"/>
    <property type="project" value="UniProtKB-KW"/>
</dbReference>
<dbReference type="InterPro" id="IPR029055">
    <property type="entry name" value="Ntn_hydrolases_N"/>
</dbReference>
<evidence type="ECO:0000256" key="7">
    <source>
        <dbReference type="ARBA" id="ARBA00022840"/>
    </source>
</evidence>
<feature type="domain" description="Glutamine amidotransferase type-2" evidence="13">
    <location>
        <begin position="2"/>
        <end position="191"/>
    </location>
</feature>
<dbReference type="InterPro" id="IPR050795">
    <property type="entry name" value="Asn_Synthetase"/>
</dbReference>
<sequence length="1396" mass="162377">MCGIWCIFGSTVDTHQQIPGCFNIAHRGPDCFRFENVNHYSRCVFGFHRLAIVDDIYGMQPMRLHALPHIWMTYNGEIYNFRETQKKFGYNFETSCDGEILIHLYNDKGARFMCEQLYGVFAFVLFDTKERKVFIGRDTFGVRPSFRIFTDCGFLAVSSEAKGLKGVTVASKTPLKIEPLDPGTYEEYKLDENEKVEFVKRERFHAIGAFPKYDINNVKVTDDVLTNIRSYLINAVQMRLMSHRRIGCMLSGGLDSSLIAAITVQEARKRGVTYPIQTFSIGMDEQSPDLLAARKVADHLGTEHHEIRFSAEDAISHLRNVIKALESYDITTIRASIGMYFVSKYIQEKTDTVVVLSGEGADEVCQGYIYFYRQPTPEEGDKESHRLCNDLHYFDVLRADRTTAAHGLELRVPFLDHAFSSYYFSLPPTERSPTKERAEKYLLRKAFDGLDLIPSEILWRPKEAFSDGVAAKKKSLFEYMQEYAETKVSDNDLQNASTLYPFNTPKTKEAFLYRSIFEELYPRHEHLIPYMWLPKWCGDQTDPSARVLKHYKEQQGDANRTQRRLLFEGFNVHDPVNSSHRHHSSAMVTSTPDHRLYEKENEQLDLIQTNDLQATEPCLLQLQNARQLLHSMSRTNTLATSEQPLIDDQQPRTELLSELNPELVYYKSSLESERSRRKQLETLIDVQQQRLSEAESELIQLRANDHKKTLCMKQLEQMIPNVVDEWKQKENDYKLKLNNLTQQLKQIEQTNREKLSNEKQQFDEQLNEKISTIERLTKDNEKMKQDYDNGQSKIKQYEQRIQQLTKDFEQAKQQWSTVETDLRNELRNGETRLDIIRSESDEKQQEIEQMLRDQHKHNSDHQHKVRQLENELDEQRRENVSKYKENVLKMELELREAKYRAQTESLKIQLIRDAETKLTQRLDEQHKKHIQIEEELNELHRRKLLDLDAKHEQILSNERHEHENRVHILRSKIDQTKNEIDRIQSTTQAERQDLAKKLQGVFETALFQGTTKTSFSQNEIINSPPPPPLSSRQHNQIQSQGLVDTQIKGNNNNNNEFLHSLPLTNIDHPDNMSAIRSLSSRIDSLVDQTNRVANGFELNSRLPSSSQQENTSEWNDNNQNRLLSSRPQSALQSPFYRSTPIDPLQDWYPQTSQHSNNNYLTNRSQSTDVSNNGLFSNHPPPHNYQPQQQQHPSTNSYSLDSNLNTSHYHQQGIPTYRSSSSITSNLFDNQQEIQATISKDSIERQQYDQTSSTNESLSRYVKMLLERPPNQEQNLSNNHPLAKTNRSLQNIQQSIEQLNLAERDLKPVVDDLVLNNHSPSPRQHKSSITTSSTNGAKKKLDYDVHNNNKQSNTTELFERLSQPKTRIKKDKPKQQQQQQSQQQPQQQQQSTSGIWK</sequence>
<dbReference type="GO" id="GO:0070981">
    <property type="term" value="P:L-asparagine biosynthetic process"/>
    <property type="evidence" value="ECO:0007669"/>
    <property type="project" value="UniProtKB-UniPathway"/>
</dbReference>
<dbReference type="Proteomes" id="UP000663891">
    <property type="component" value="Unassembled WGS sequence"/>
</dbReference>
<protein>
    <recommendedName>
        <fullName evidence="3">Asparagine synthetase [glutamine-hydrolyzing]</fullName>
        <ecNumber evidence="2">6.3.5.4</ecNumber>
    </recommendedName>
    <alternativeName>
        <fullName evidence="10">Glutamine-dependent asparagine synthetase</fullName>
    </alternativeName>
</protein>
<dbReference type="OrthoDB" id="409189at2759"/>
<dbReference type="CDD" id="cd00712">
    <property type="entry name" value="AsnB"/>
    <property type="match status" value="1"/>
</dbReference>
<accession>A0A813PRN0</accession>
<dbReference type="Pfam" id="PF13537">
    <property type="entry name" value="GATase_7"/>
    <property type="match status" value="1"/>
</dbReference>
<evidence type="ECO:0000259" key="13">
    <source>
        <dbReference type="PROSITE" id="PS51278"/>
    </source>
</evidence>
<keyword evidence="9" id="KW-0315">Glutamine amidotransferase</keyword>
<dbReference type="FunFam" id="3.40.50.620:FF:000263">
    <property type="entry name" value="Asparagine synthetase"/>
    <property type="match status" value="1"/>
</dbReference>
<dbReference type="Pfam" id="PF00733">
    <property type="entry name" value="Asn_synthase"/>
    <property type="match status" value="2"/>
</dbReference>
<dbReference type="PROSITE" id="PS51278">
    <property type="entry name" value="GATASE_TYPE_2"/>
    <property type="match status" value="1"/>
</dbReference>
<evidence type="ECO:0000256" key="2">
    <source>
        <dbReference type="ARBA" id="ARBA00012737"/>
    </source>
</evidence>
<dbReference type="UniPathway" id="UPA00134">
    <property type="reaction ID" value="UER00195"/>
</dbReference>
<dbReference type="PANTHER" id="PTHR11772">
    <property type="entry name" value="ASPARAGINE SYNTHETASE"/>
    <property type="match status" value="1"/>
</dbReference>
<keyword evidence="6" id="KW-0547">Nucleotide-binding</keyword>
<evidence type="ECO:0000313" key="16">
    <source>
        <dbReference type="Proteomes" id="UP000663891"/>
    </source>
</evidence>
<evidence type="ECO:0000256" key="12">
    <source>
        <dbReference type="SAM" id="MobiDB-lite"/>
    </source>
</evidence>
<evidence type="ECO:0000256" key="8">
    <source>
        <dbReference type="ARBA" id="ARBA00022888"/>
    </source>
</evidence>
<keyword evidence="4" id="KW-0436">Ligase</keyword>
<evidence type="ECO:0000256" key="4">
    <source>
        <dbReference type="ARBA" id="ARBA00022598"/>
    </source>
</evidence>
<dbReference type="GO" id="GO:0004066">
    <property type="term" value="F:asparagine synthase (glutamine-hydrolyzing) activity"/>
    <property type="evidence" value="ECO:0007669"/>
    <property type="project" value="UniProtKB-EC"/>
</dbReference>
<feature type="region of interest" description="Disordered" evidence="12">
    <location>
        <begin position="839"/>
        <end position="877"/>
    </location>
</feature>
<dbReference type="EMBL" id="CAJOAY010000414">
    <property type="protein sequence ID" value="CAF3659235.1"/>
    <property type="molecule type" value="Genomic_DNA"/>
</dbReference>
<comment type="caution">
    <text evidence="14">The sequence shown here is derived from an EMBL/GenBank/DDBJ whole genome shotgun (WGS) entry which is preliminary data.</text>
</comment>
<feature type="compositionally biased region" description="Polar residues" evidence="12">
    <location>
        <begin position="1030"/>
        <end position="1039"/>
    </location>
</feature>
<evidence type="ECO:0000256" key="5">
    <source>
        <dbReference type="ARBA" id="ARBA00022605"/>
    </source>
</evidence>
<dbReference type="GO" id="GO:0005829">
    <property type="term" value="C:cytosol"/>
    <property type="evidence" value="ECO:0007669"/>
    <property type="project" value="TreeGrafter"/>
</dbReference>
<dbReference type="EMBL" id="CAJNON010000007">
    <property type="protein sequence ID" value="CAF0754407.1"/>
    <property type="molecule type" value="Genomic_DNA"/>
</dbReference>
<evidence type="ECO:0000313" key="14">
    <source>
        <dbReference type="EMBL" id="CAF0754407.1"/>
    </source>
</evidence>
<evidence type="ECO:0000256" key="10">
    <source>
        <dbReference type="ARBA" id="ARBA00030234"/>
    </source>
</evidence>
<dbReference type="InterPro" id="IPR006426">
    <property type="entry name" value="Asn_synth_AEB"/>
</dbReference>
<name>A0A813PRN0_9BILA</name>
<keyword evidence="8" id="KW-0061">Asparagine biosynthesis</keyword>
<feature type="compositionally biased region" description="Low complexity" evidence="12">
    <location>
        <begin position="1374"/>
        <end position="1390"/>
    </location>
</feature>
<evidence type="ECO:0000256" key="11">
    <source>
        <dbReference type="ARBA" id="ARBA00048741"/>
    </source>
</evidence>
<evidence type="ECO:0000256" key="9">
    <source>
        <dbReference type="ARBA" id="ARBA00022962"/>
    </source>
</evidence>
<feature type="region of interest" description="Disordered" evidence="12">
    <location>
        <begin position="1312"/>
        <end position="1396"/>
    </location>
</feature>
<dbReference type="InterPro" id="IPR017932">
    <property type="entry name" value="GATase_2_dom"/>
</dbReference>
<reference evidence="14" key="1">
    <citation type="submission" date="2021-02" db="EMBL/GenBank/DDBJ databases">
        <authorList>
            <person name="Nowell W R."/>
        </authorList>
    </citation>
    <scope>NUCLEOTIDE SEQUENCE</scope>
</reference>
<feature type="compositionally biased region" description="Polar residues" evidence="12">
    <location>
        <begin position="1315"/>
        <end position="1335"/>
    </location>
</feature>
<dbReference type="InterPro" id="IPR014729">
    <property type="entry name" value="Rossmann-like_a/b/a_fold"/>
</dbReference>
<feature type="region of interest" description="Disordered" evidence="12">
    <location>
        <begin position="1237"/>
        <end position="1256"/>
    </location>
</feature>
<proteinExistence type="predicted"/>
<evidence type="ECO:0000256" key="3">
    <source>
        <dbReference type="ARBA" id="ARBA00021389"/>
    </source>
</evidence>
<feature type="region of interest" description="Disordered" evidence="12">
    <location>
        <begin position="1097"/>
        <end position="1220"/>
    </location>
</feature>
<dbReference type="Proteomes" id="UP000663881">
    <property type="component" value="Unassembled WGS sequence"/>
</dbReference>
<keyword evidence="5" id="KW-0028">Amino-acid biosynthesis</keyword>
<feature type="compositionally biased region" description="Polar residues" evidence="12">
    <location>
        <begin position="1148"/>
        <end position="1175"/>
    </location>
</feature>
<feature type="compositionally biased region" description="Low complexity" evidence="12">
    <location>
        <begin position="1184"/>
        <end position="1196"/>
    </location>
</feature>
<dbReference type="EC" id="6.3.5.4" evidence="2"/>
<dbReference type="SUPFAM" id="SSF52402">
    <property type="entry name" value="Adenine nucleotide alpha hydrolases-like"/>
    <property type="match status" value="1"/>
</dbReference>